<protein>
    <submittedName>
        <fullName evidence="1">Uncharacterized protein</fullName>
    </submittedName>
</protein>
<dbReference type="AlphaFoldDB" id="A0A7J2U5E9"/>
<reference evidence="1" key="1">
    <citation type="journal article" date="2020" name="mSystems">
        <title>Genome- and Community-Level Interaction Insights into Carbon Utilization and Element Cycling Functions of Hydrothermarchaeota in Hydrothermal Sediment.</title>
        <authorList>
            <person name="Zhou Z."/>
            <person name="Liu Y."/>
            <person name="Xu W."/>
            <person name="Pan J."/>
            <person name="Luo Z.H."/>
            <person name="Li M."/>
        </authorList>
    </citation>
    <scope>NUCLEOTIDE SEQUENCE [LARGE SCALE GENOMIC DNA]</scope>
    <source>
        <strain evidence="1">SpSt-125</strain>
    </source>
</reference>
<sequence>MLSTRLDIVAKVGAYHGYDATRANLAQAIIDDNNLDKTSRNNSYPWLFMRWYMSTLGYSNGSYGNPLSGYIIFTSTPSYSFSPANPSLYYNLITSIPNNRWHILFGYGDNWAADWDQWASLQRGIANTYFRYRVATKPPEPEILLDLSKDVTDAEAYIAKWDGEVRLWVKRGERGLIVPLGKNVRIVSKGKTTRSISINLFERILMSGKESERRCNHIEIIISTDRQDLHKMSNTWRLSILDYGDGYMDIVLGDTRWDGDKFGYYVHGFS</sequence>
<comment type="caution">
    <text evidence="1">The sequence shown here is derived from an EMBL/GenBank/DDBJ whole genome shotgun (WGS) entry which is preliminary data.</text>
</comment>
<organism evidence="1">
    <name type="scientific">Ignisphaera aggregans</name>
    <dbReference type="NCBI Taxonomy" id="334771"/>
    <lineage>
        <taxon>Archaea</taxon>
        <taxon>Thermoproteota</taxon>
        <taxon>Thermoprotei</taxon>
        <taxon>Desulfurococcales</taxon>
        <taxon>Desulfurococcaceae</taxon>
        <taxon>Ignisphaera</taxon>
    </lineage>
</organism>
<proteinExistence type="predicted"/>
<evidence type="ECO:0000313" key="1">
    <source>
        <dbReference type="EMBL" id="HEM67789.1"/>
    </source>
</evidence>
<dbReference type="EMBL" id="DSEU01000068">
    <property type="protein sequence ID" value="HEM67789.1"/>
    <property type="molecule type" value="Genomic_DNA"/>
</dbReference>
<gene>
    <name evidence="1" type="ORF">ENO26_09555</name>
</gene>
<name>A0A7J2U5E9_9CREN</name>
<accession>A0A7J2U5E9</accession>